<evidence type="ECO:0000313" key="4">
    <source>
        <dbReference type="EMBL" id="KZD03077.1"/>
    </source>
</evidence>
<evidence type="ECO:0000256" key="1">
    <source>
        <dbReference type="ARBA" id="ARBA00008580"/>
    </source>
</evidence>
<evidence type="ECO:0000256" key="2">
    <source>
        <dbReference type="ARBA" id="ARBA00022649"/>
    </source>
</evidence>
<protein>
    <recommendedName>
        <fullName evidence="3">Ribbon-helix-helix protein CopG domain-containing protein</fullName>
    </recommendedName>
</protein>
<dbReference type="CDD" id="cd22231">
    <property type="entry name" value="RHH_NikR_HicB-like"/>
    <property type="match status" value="1"/>
</dbReference>
<dbReference type="PANTHER" id="PTHR36582">
    <property type="entry name" value="ANTITOXIN PARD"/>
    <property type="match status" value="1"/>
</dbReference>
<dbReference type="RefSeq" id="WP_067559285.1">
    <property type="nucleotide sequence ID" value="NZ_LPXN01000149.1"/>
</dbReference>
<reference evidence="4 5" key="1">
    <citation type="submission" date="2015-12" db="EMBL/GenBank/DDBJ databases">
        <title>Genome sequence of Oceanibaculum pacificum MCCC 1A02656.</title>
        <authorList>
            <person name="Lu L."/>
            <person name="Lai Q."/>
            <person name="Shao Z."/>
            <person name="Qian P."/>
        </authorList>
    </citation>
    <scope>NUCLEOTIDE SEQUENCE [LARGE SCALE GENOMIC DNA]</scope>
    <source>
        <strain evidence="4 5">MCCC 1A02656</strain>
    </source>
</reference>
<keyword evidence="5" id="KW-1185">Reference proteome</keyword>
<keyword evidence="2" id="KW-1277">Toxin-antitoxin system</keyword>
<sequence length="79" mass="9003">MTEKISVSLTDEHARLLQDAVKSGDYASSSEVVREALREWKTRRLLGRMWDEGIASGPDEPNTTMDDIKVEARRRKTLV</sequence>
<dbReference type="GO" id="GO:0006355">
    <property type="term" value="P:regulation of DNA-templated transcription"/>
    <property type="evidence" value="ECO:0007669"/>
    <property type="project" value="InterPro"/>
</dbReference>
<proteinExistence type="inferred from homology"/>
<dbReference type="Pfam" id="PF01402">
    <property type="entry name" value="RHH_1"/>
    <property type="match status" value="1"/>
</dbReference>
<dbReference type="InterPro" id="IPR010985">
    <property type="entry name" value="Ribbon_hlx_hlx"/>
</dbReference>
<accession>A0A154VNZ2</accession>
<evidence type="ECO:0000313" key="5">
    <source>
        <dbReference type="Proteomes" id="UP000076400"/>
    </source>
</evidence>
<evidence type="ECO:0000259" key="3">
    <source>
        <dbReference type="Pfam" id="PF01402"/>
    </source>
</evidence>
<comment type="similarity">
    <text evidence="1">Belongs to the ParD antitoxin family.</text>
</comment>
<dbReference type="OrthoDB" id="514770at2"/>
<organism evidence="4 5">
    <name type="scientific">Oceanibaculum pacificum</name>
    <dbReference type="NCBI Taxonomy" id="580166"/>
    <lineage>
        <taxon>Bacteria</taxon>
        <taxon>Pseudomonadati</taxon>
        <taxon>Pseudomonadota</taxon>
        <taxon>Alphaproteobacteria</taxon>
        <taxon>Rhodospirillales</taxon>
        <taxon>Oceanibaculaceae</taxon>
        <taxon>Oceanibaculum</taxon>
    </lineage>
</organism>
<name>A0A154VNZ2_9PROT</name>
<dbReference type="Proteomes" id="UP000076400">
    <property type="component" value="Unassembled WGS sequence"/>
</dbReference>
<dbReference type="STRING" id="580166.AUP43_03395"/>
<gene>
    <name evidence="4" type="ORF">AUP43_03395</name>
</gene>
<dbReference type="Gene3D" id="6.10.10.120">
    <property type="entry name" value="Antitoxin ParD1-like"/>
    <property type="match status" value="1"/>
</dbReference>
<dbReference type="PANTHER" id="PTHR36582:SF2">
    <property type="entry name" value="ANTITOXIN PARD"/>
    <property type="match status" value="1"/>
</dbReference>
<dbReference type="InterPro" id="IPR038296">
    <property type="entry name" value="ParD_sf"/>
</dbReference>
<feature type="domain" description="Ribbon-helix-helix protein CopG" evidence="3">
    <location>
        <begin position="4"/>
        <end position="43"/>
    </location>
</feature>
<dbReference type="InterPro" id="IPR022789">
    <property type="entry name" value="ParD"/>
</dbReference>
<dbReference type="AlphaFoldDB" id="A0A154VNZ2"/>
<dbReference type="SUPFAM" id="SSF47598">
    <property type="entry name" value="Ribbon-helix-helix"/>
    <property type="match status" value="1"/>
</dbReference>
<dbReference type="EMBL" id="LPXN01000149">
    <property type="protein sequence ID" value="KZD03077.1"/>
    <property type="molecule type" value="Genomic_DNA"/>
</dbReference>
<comment type="caution">
    <text evidence="4">The sequence shown here is derived from an EMBL/GenBank/DDBJ whole genome shotgun (WGS) entry which is preliminary data.</text>
</comment>
<dbReference type="InterPro" id="IPR002145">
    <property type="entry name" value="CopG"/>
</dbReference>